<feature type="domain" description="Calcineurin-like phosphoesterase" evidence="3">
    <location>
        <begin position="28"/>
        <end position="222"/>
    </location>
</feature>
<dbReference type="Proteomes" id="UP001163328">
    <property type="component" value="Chromosome"/>
</dbReference>
<evidence type="ECO:0000256" key="1">
    <source>
        <dbReference type="ARBA" id="ARBA00004370"/>
    </source>
</evidence>
<evidence type="ECO:0000313" key="5">
    <source>
        <dbReference type="EMBL" id="UYW02214.1"/>
    </source>
</evidence>
<dbReference type="InterPro" id="IPR000184">
    <property type="entry name" value="Bac_surfAg_D15"/>
</dbReference>
<gene>
    <name evidence="5" type="ORF">K5I29_04740</name>
</gene>
<dbReference type="Gene3D" id="3.60.21.10">
    <property type="match status" value="1"/>
</dbReference>
<accession>A0ABY6M3A9</accession>
<evidence type="ECO:0000256" key="2">
    <source>
        <dbReference type="ARBA" id="ARBA00023136"/>
    </source>
</evidence>
<evidence type="ECO:0000259" key="4">
    <source>
        <dbReference type="Pfam" id="PF01103"/>
    </source>
</evidence>
<evidence type="ECO:0000313" key="6">
    <source>
        <dbReference type="Proteomes" id="UP001163328"/>
    </source>
</evidence>
<dbReference type="Gene3D" id="2.40.160.50">
    <property type="entry name" value="membrane protein fhac: a member of the omp85/tpsb transporter family"/>
    <property type="match status" value="1"/>
</dbReference>
<dbReference type="EMBL" id="CP081495">
    <property type="protein sequence ID" value="UYW02214.1"/>
    <property type="molecule type" value="Genomic_DNA"/>
</dbReference>
<proteinExistence type="predicted"/>
<reference evidence="5" key="1">
    <citation type="submission" date="2021-08" db="EMBL/GenBank/DDBJ databases">
        <title>Flavobacterium sp. strain CC-SYL302.</title>
        <authorList>
            <person name="Lin S.-Y."/>
            <person name="Lee T.-H."/>
            <person name="Young C.-C."/>
        </authorList>
    </citation>
    <scope>NUCLEOTIDE SEQUENCE</scope>
    <source>
        <strain evidence="5">CC-SYL302</strain>
    </source>
</reference>
<name>A0ABY6M3A9_9FLAO</name>
<comment type="subcellular location">
    <subcellularLocation>
        <location evidence="1">Membrane</location>
    </subcellularLocation>
</comment>
<dbReference type="InterPro" id="IPR029052">
    <property type="entry name" value="Metallo-depent_PP-like"/>
</dbReference>
<dbReference type="RefSeq" id="WP_264434712.1">
    <property type="nucleotide sequence ID" value="NZ_CP081495.1"/>
</dbReference>
<dbReference type="SUPFAM" id="SSF56300">
    <property type="entry name" value="Metallo-dependent phosphatases"/>
    <property type="match status" value="1"/>
</dbReference>
<keyword evidence="6" id="KW-1185">Reference proteome</keyword>
<organism evidence="5 6">
    <name type="scientific">Flavobacterium agricola</name>
    <dbReference type="NCBI Taxonomy" id="2870839"/>
    <lineage>
        <taxon>Bacteria</taxon>
        <taxon>Pseudomonadati</taxon>
        <taxon>Bacteroidota</taxon>
        <taxon>Flavobacteriia</taxon>
        <taxon>Flavobacteriales</taxon>
        <taxon>Flavobacteriaceae</taxon>
        <taxon>Flavobacterium</taxon>
    </lineage>
</organism>
<protein>
    <submittedName>
        <fullName evidence="5">Metallophosphoesterase</fullName>
    </submittedName>
</protein>
<feature type="domain" description="Bacterial surface antigen (D15)" evidence="4">
    <location>
        <begin position="874"/>
        <end position="1170"/>
    </location>
</feature>
<dbReference type="InterPro" id="IPR004843">
    <property type="entry name" value="Calcineurin-like_PHP"/>
</dbReference>
<dbReference type="Pfam" id="PF00149">
    <property type="entry name" value="Metallophos"/>
    <property type="match status" value="1"/>
</dbReference>
<sequence>MQKATKFFALFLLFNIGNLFAQNKIFQRIIFIGDAGEINEQQQLVLKNAEQAIIPNKTIVFYLGDNIYPKGMGLPGSKERNKTEHILASQYQPMLAKNASVYFIPGNHDWDKMGKKGLAKVTEQAHFINNQNNPLLHFVPENGCPGPIEIPIDDKLVLITFDSEWWLFPHNKTNEDCECTTKEEFIEKIEELAGKNKDKMVLLVAHHPMQSYGVHSGHFSFKDHLFPLTNVNKNLYVPLPVLGSLYPFLRTALPNPEDQMHPSYQQMVQQINAAFAYNKNVIHVAGHEHGLQFIKNNNNIQVVSGAGAKNTAIKKGNGSLFATKNGGFVVADQLENGEIQITYYAIDKNSMQQAFTYTVPFLKQTKLENAISTSPLMHQDSVVVKANEKLNEGGKGHRKWLGENYREEWAADTKLPVFKLSELKGGLVPTQAGGGMQTKSLRLVDPSGKEWVLRNVNKNMELLLPDALRETFAKDVVSDALSGQHPYSALLVPPIAEAAEIPHANPIIGVVAPDINLGDYAPDFIGKVVLLEEREPIGKSDNTPKLFKNLKKDNDNEVDTDEYFRARLVDVLVGDWDRHQDQWRWAVKKDKKGNRKYSAVPRDRDQVLHVVDGILPGIAAGPMVMPRLHDFDGEIKKINYFFMAGSDLNSKFLNRYDENSWNAMVNEFVATVTDSVLQAAVQALPESSQKIRGQQIYEQLKQRRDNMPQAMQTYYQFFNRIVDIQTSNKEELVSITTVGNQLKIQINKISKKGNTDQVLFERVFDPAVTKEIRLFVHKGDDVVQVDNTTPIRLRIVGQKGNKTYNIVNSQKKVRIYGKKEGVTFTGATNRVIKHLKNDSITTAYLPTNLYNRARILPAVGFNKDDGLLIGAGIKFINQGFRKAPYANSQEFYFKHSFATNAYHFGFNSEWIQALGSADILFNAQVMAPNNTQNYFGWGNGTNYNKNESDISYYRSRFSILEAKPEIRWRKSDRAAFSVSPFFQYYSYNPDKNDGRLISNPNLVGTYDADFVDKTKLYAGLSLKYLIDARDNVILPTNGGLFQIEIGGYKGLNSYAKDFIQAKAEVSINKKLDPASVFVISNRLGGGVTLGDVPFYNALFLGGQGNLMGFRQFRFAGENMLYNNFQTRIRLAHLNNYILPGELGVLGFFDAGKVWAKNYNSSQIHTGVGGGVYFVPLDMFVLKVQAGYSKEGWYPYVTSGFKF</sequence>
<dbReference type="Pfam" id="PF01103">
    <property type="entry name" value="Omp85"/>
    <property type="match status" value="1"/>
</dbReference>
<evidence type="ECO:0000259" key="3">
    <source>
        <dbReference type="Pfam" id="PF00149"/>
    </source>
</evidence>
<keyword evidence="2" id="KW-0472">Membrane</keyword>